<evidence type="ECO:0008006" key="3">
    <source>
        <dbReference type="Google" id="ProtNLM"/>
    </source>
</evidence>
<dbReference type="PANTHER" id="PTHR33198:SF19">
    <property type="entry name" value="CCHC-TYPE DOMAIN-CONTAINING PROTEIN"/>
    <property type="match status" value="1"/>
</dbReference>
<evidence type="ECO:0000313" key="1">
    <source>
        <dbReference type="EMBL" id="KAJ7345512.1"/>
    </source>
</evidence>
<sequence length="191" mass="22210">AVRERRAVRNGCKRTAVKATFLSLAGLHAFEIVRALCAPTPLKNVTFEIIKDKLREHFAPWPSESACRHAFYKRNQQPEESVTDYVIALRQAARHCNFTDLEEALRDRLVCGLKCERTQQSLLARKELDFKTAYEEVWAIEVSQKFTREIRQRDTVSAAPPWKLESDNQQRLRMKEEGEGVMQVIHQRTQK</sequence>
<organism evidence="1 2">
    <name type="scientific">Phrynocephalus forsythii</name>
    <dbReference type="NCBI Taxonomy" id="171643"/>
    <lineage>
        <taxon>Eukaryota</taxon>
        <taxon>Metazoa</taxon>
        <taxon>Chordata</taxon>
        <taxon>Craniata</taxon>
        <taxon>Vertebrata</taxon>
        <taxon>Euteleostomi</taxon>
        <taxon>Lepidosauria</taxon>
        <taxon>Squamata</taxon>
        <taxon>Bifurcata</taxon>
        <taxon>Unidentata</taxon>
        <taxon>Episquamata</taxon>
        <taxon>Toxicofera</taxon>
        <taxon>Iguania</taxon>
        <taxon>Acrodonta</taxon>
        <taxon>Agamidae</taxon>
        <taxon>Agaminae</taxon>
        <taxon>Phrynocephalus</taxon>
    </lineage>
</organism>
<proteinExistence type="predicted"/>
<evidence type="ECO:0000313" key="2">
    <source>
        <dbReference type="Proteomes" id="UP001142489"/>
    </source>
</evidence>
<dbReference type="AlphaFoldDB" id="A0A9Q1B8F7"/>
<accession>A0A9Q1B8F7</accession>
<dbReference type="OrthoDB" id="9049943at2759"/>
<keyword evidence="2" id="KW-1185">Reference proteome</keyword>
<dbReference type="Proteomes" id="UP001142489">
    <property type="component" value="Unassembled WGS sequence"/>
</dbReference>
<name>A0A9Q1B8F7_9SAUR</name>
<dbReference type="EMBL" id="JAPFRF010000001">
    <property type="protein sequence ID" value="KAJ7345512.1"/>
    <property type="molecule type" value="Genomic_DNA"/>
</dbReference>
<protein>
    <recommendedName>
        <fullName evidence="3">Tick transposon</fullName>
    </recommendedName>
</protein>
<reference evidence="1" key="1">
    <citation type="journal article" date="2023" name="DNA Res.">
        <title>Chromosome-level genome assembly of Phrynocephalus forsythii using third-generation DNA sequencing and Hi-C analysis.</title>
        <authorList>
            <person name="Qi Y."/>
            <person name="Zhao W."/>
            <person name="Zhao Y."/>
            <person name="Niu C."/>
            <person name="Cao S."/>
            <person name="Zhang Y."/>
        </authorList>
    </citation>
    <scope>NUCLEOTIDE SEQUENCE</scope>
    <source>
        <tissue evidence="1">Muscle</tissue>
    </source>
</reference>
<feature type="non-terminal residue" evidence="1">
    <location>
        <position position="1"/>
    </location>
</feature>
<comment type="caution">
    <text evidence="1">The sequence shown here is derived from an EMBL/GenBank/DDBJ whole genome shotgun (WGS) entry which is preliminary data.</text>
</comment>
<dbReference type="PANTHER" id="PTHR33198">
    <property type="entry name" value="ANK_REP_REGION DOMAIN-CONTAINING PROTEIN-RELATED"/>
    <property type="match status" value="1"/>
</dbReference>
<gene>
    <name evidence="1" type="ORF">JRQ81_001462</name>
</gene>